<keyword evidence="3" id="KW-0456">Lyase</keyword>
<dbReference type="Proteomes" id="UP000253562">
    <property type="component" value="Unassembled WGS sequence"/>
</dbReference>
<gene>
    <name evidence="8" type="ORF">DTL42_01145</name>
</gene>
<feature type="active site" description="Schiff-base intermediate with substrate" evidence="7">
    <location>
        <position position="27"/>
    </location>
</feature>
<feature type="active site" description="Proton acceptor" evidence="7">
    <location>
        <position position="79"/>
    </location>
</feature>
<comment type="caution">
    <text evidence="8">The sequence shown here is derived from an EMBL/GenBank/DDBJ whole genome shotgun (WGS) entry which is preliminary data.</text>
</comment>
<dbReference type="AlphaFoldDB" id="A0A368KXI8"/>
<dbReference type="GO" id="GO:0016829">
    <property type="term" value="F:lyase activity"/>
    <property type="evidence" value="ECO:0007669"/>
    <property type="project" value="UniProtKB-KW"/>
</dbReference>
<dbReference type="RefSeq" id="WP_114366856.1">
    <property type="nucleotide sequence ID" value="NZ_QPEX01000006.1"/>
</dbReference>
<sequence>MQLLVSVRDAVEAEIVCRYPIDRLDLKEPRWGSLGATSPDIWQTVVSQWHAQIGVSIALGELSDSPDPTAVPHQTESIKVGLAGCSGLPDWPERLRMLYATAPKSVSRVAVFYADQQLARCPLFEDLLEVAADLQCATILVDTFGKTSGSVFGHLTETQLIQMRRAAHTIDCQFALAGSLQQHDLPIIKNVRPDIVAVRGAVCHHDRSGHICERRLSTFVTAFEESRSIAAEG</sequence>
<dbReference type="OrthoDB" id="289419at2"/>
<reference evidence="8 9" key="1">
    <citation type="submission" date="2018-07" db="EMBL/GenBank/DDBJ databases">
        <title>Comparative genomes isolates from brazilian mangrove.</title>
        <authorList>
            <person name="De Araujo J.E."/>
            <person name="Taketani R.G."/>
            <person name="Silva M.C.P."/>
            <person name="Lourenco M.V."/>
            <person name="Oliveira V.M."/>
            <person name="Andreote F.D."/>
        </authorList>
    </citation>
    <scope>NUCLEOTIDE SEQUENCE [LARGE SCALE GENOMIC DNA]</scope>
    <source>
        <strain evidence="8 9">HEX PRIS-MGV</strain>
    </source>
</reference>
<comment type="catalytic activity">
    <reaction evidence="6">
        <text>2 D-glyceraldehyde 3-phosphate = 4-(hydroxymethyl)-2-furancarboxaldehyde phosphate + phosphate + 2 H2O</text>
        <dbReference type="Rhea" id="RHEA:43536"/>
        <dbReference type="ChEBI" id="CHEBI:15377"/>
        <dbReference type="ChEBI" id="CHEBI:43474"/>
        <dbReference type="ChEBI" id="CHEBI:59776"/>
        <dbReference type="ChEBI" id="CHEBI:83407"/>
        <dbReference type="EC" id="4.2.3.153"/>
    </reaction>
</comment>
<dbReference type="InterPro" id="IPR007565">
    <property type="entry name" value="4HFCP_synth"/>
</dbReference>
<evidence type="ECO:0000256" key="6">
    <source>
        <dbReference type="ARBA" id="ARBA00047628"/>
    </source>
</evidence>
<evidence type="ECO:0000313" key="8">
    <source>
        <dbReference type="EMBL" id="RCS56022.1"/>
    </source>
</evidence>
<evidence type="ECO:0000256" key="4">
    <source>
        <dbReference type="ARBA" id="ARBA00023270"/>
    </source>
</evidence>
<organism evidence="8 9">
    <name type="scientific">Bremerella cremea</name>
    <dbReference type="NCBI Taxonomy" id="1031537"/>
    <lineage>
        <taxon>Bacteria</taxon>
        <taxon>Pseudomonadati</taxon>
        <taxon>Planctomycetota</taxon>
        <taxon>Planctomycetia</taxon>
        <taxon>Pirellulales</taxon>
        <taxon>Pirellulaceae</taxon>
        <taxon>Bremerella</taxon>
    </lineage>
</organism>
<dbReference type="Pfam" id="PF04476">
    <property type="entry name" value="4HFCP_synth"/>
    <property type="match status" value="1"/>
</dbReference>
<accession>A0A368KXI8</accession>
<keyword evidence="4" id="KW-0704">Schiff base</keyword>
<protein>
    <recommendedName>
        <fullName evidence="2">(5-formylfuran-3-yl)methyl phosphate synthase</fullName>
        <ecNumber evidence="2">4.2.3.153</ecNumber>
    </recommendedName>
    <alternativeName>
        <fullName evidence="5">4-(hydroxymethyl)-2-furancarboxaldehyde-phosphate synthase</fullName>
    </alternativeName>
</protein>
<evidence type="ECO:0000256" key="2">
    <source>
        <dbReference type="ARBA" id="ARBA00012553"/>
    </source>
</evidence>
<evidence type="ECO:0000256" key="1">
    <source>
        <dbReference type="ARBA" id="ARBA00003810"/>
    </source>
</evidence>
<evidence type="ECO:0000313" key="9">
    <source>
        <dbReference type="Proteomes" id="UP000253562"/>
    </source>
</evidence>
<evidence type="ECO:0000256" key="3">
    <source>
        <dbReference type="ARBA" id="ARBA00023239"/>
    </source>
</evidence>
<name>A0A368KXI8_9BACT</name>
<dbReference type="EMBL" id="QPEX01000006">
    <property type="protein sequence ID" value="RCS56022.1"/>
    <property type="molecule type" value="Genomic_DNA"/>
</dbReference>
<comment type="function">
    <text evidence="1">Catalyzes the formation of 4-(hydroxymethyl)-2-furancarboxaldehyde phosphate (4-HFC-P) from two molecules of glyceraldehyde-3-P (GA-3-P).</text>
</comment>
<evidence type="ECO:0000256" key="5">
    <source>
        <dbReference type="ARBA" id="ARBA00032523"/>
    </source>
</evidence>
<dbReference type="PIRSF" id="PIRSF015957">
    <property type="entry name" value="UCP015957"/>
    <property type="match status" value="1"/>
</dbReference>
<evidence type="ECO:0000256" key="7">
    <source>
        <dbReference type="PIRSR" id="PIRSR015957-1"/>
    </source>
</evidence>
<dbReference type="EC" id="4.2.3.153" evidence="2"/>
<proteinExistence type="predicted"/>